<dbReference type="Proteomes" id="UP000321570">
    <property type="component" value="Unassembled WGS sequence"/>
</dbReference>
<accession>A0A564YRR6</accession>
<comment type="pathway">
    <text evidence="1">Lipid metabolism; fatty acid beta-oxidation.</text>
</comment>
<evidence type="ECO:0000313" key="10">
    <source>
        <dbReference type="EMBL" id="VUZ49254.1"/>
    </source>
</evidence>
<evidence type="ECO:0000256" key="5">
    <source>
        <dbReference type="ARBA" id="ARBA00022832"/>
    </source>
</evidence>
<evidence type="ECO:0000256" key="6">
    <source>
        <dbReference type="ARBA" id="ARBA00023098"/>
    </source>
</evidence>
<name>A0A564YRR6_HYMDI</name>
<keyword evidence="5" id="KW-0276">Fatty acid metabolism</keyword>
<evidence type="ECO:0000256" key="7">
    <source>
        <dbReference type="ARBA" id="ARBA00023315"/>
    </source>
</evidence>
<gene>
    <name evidence="10" type="ORF">WMSIL1_LOCUS8775</name>
</gene>
<dbReference type="InterPro" id="IPR000542">
    <property type="entry name" value="Carn_acyl_trans"/>
</dbReference>
<dbReference type="GO" id="GO:0006635">
    <property type="term" value="P:fatty acid beta-oxidation"/>
    <property type="evidence" value="ECO:0007669"/>
    <property type="project" value="UniProtKB-UniPathway"/>
</dbReference>
<organism evidence="10 11">
    <name type="scientific">Hymenolepis diminuta</name>
    <name type="common">Rat tapeworm</name>
    <dbReference type="NCBI Taxonomy" id="6216"/>
    <lineage>
        <taxon>Eukaryota</taxon>
        <taxon>Metazoa</taxon>
        <taxon>Spiralia</taxon>
        <taxon>Lophotrochozoa</taxon>
        <taxon>Platyhelminthes</taxon>
        <taxon>Cestoda</taxon>
        <taxon>Eucestoda</taxon>
        <taxon>Cyclophyllidea</taxon>
        <taxon>Hymenolepididae</taxon>
        <taxon>Hymenolepis</taxon>
    </lineage>
</organism>
<keyword evidence="4" id="KW-0808">Transferase</keyword>
<sequence>MMIRDFILSRHAKHLFTDKLGSNYVRNLSKHFIEESNIPTDTFQKSLPYLPISSLDRSLARCLTSQKGFGGIESPEEILDLIEKSYSKSVTALQGKLLDLQYSNPDFMTKLLKESLLKDRNPIIHRNSAYLISRSLISPGYNDSVIRAANLVYSSLRFFESLRKNKLNPDLSGTPKPSFVSSQIFDRFINVLPSFLPTRGAHLFRVFPLDISSYHHLFQTSRVPDFEMDRLTSLTDSRHIVVVNQADFYFFDVFDHQGNMISCEQLVANLEFIRLLPRSPIDKPNLGLITTMNRDDAARARNRMRHFDGYTEGLNTRNLKLLDSAILILVMWDEPSDNSALQISSALTGPGGSRWFDKTFSLLINQNGDAALNVVDGIIPSSAILRFANSIYNDAEIRPIADPWILESPQRLPRATVCRMEWHLDDAFQDELLLPQNDFYESQRADIQVAYLAEEGERTISRSLCNRAGVSSDAMMQIAFLMAHEKVHGESGLKGGSTEVCSTRSFRGGGEALARPLTEEVRGFLRMVRSEKILGLMDENDLLESLKRCSQAHRNVIREAAAGHDWDSHFFALRQIAKSNDKQLSSMFTKDDYERISSVDLRTSPLQSDCASANLLKGVPTGARLPSFHGGYAIVYGINDDGCSACVTTRRESGSYSKASQFVDAVRQSLRRLVRILQT</sequence>
<dbReference type="EMBL" id="CABIJS010000333">
    <property type="protein sequence ID" value="VUZ49254.1"/>
    <property type="molecule type" value="Genomic_DNA"/>
</dbReference>
<evidence type="ECO:0000256" key="1">
    <source>
        <dbReference type="ARBA" id="ARBA00005005"/>
    </source>
</evidence>
<dbReference type="PANTHER" id="PTHR22589">
    <property type="entry name" value="CARNITINE O-ACYLTRANSFERASE"/>
    <property type="match status" value="1"/>
</dbReference>
<dbReference type="Gene3D" id="3.30.559.70">
    <property type="entry name" value="Choline/Carnitine o-acyltransferase, domain 2"/>
    <property type="match status" value="1"/>
</dbReference>
<evidence type="ECO:0000256" key="8">
    <source>
        <dbReference type="ARBA" id="ARBA00048999"/>
    </source>
</evidence>
<dbReference type="InterPro" id="IPR042231">
    <property type="entry name" value="Cho/carn_acyl_trans_2"/>
</dbReference>
<keyword evidence="6" id="KW-0443">Lipid metabolism</keyword>
<dbReference type="InterPro" id="IPR042572">
    <property type="entry name" value="Carn_acyl_trans_N"/>
</dbReference>
<dbReference type="AlphaFoldDB" id="A0A564YRR6"/>
<feature type="domain" description="Choline/carnitine acyltransferase" evidence="9">
    <location>
        <begin position="50"/>
        <end position="667"/>
    </location>
</feature>
<evidence type="ECO:0000313" key="11">
    <source>
        <dbReference type="Proteomes" id="UP000321570"/>
    </source>
</evidence>
<dbReference type="Gene3D" id="1.10.275.20">
    <property type="entry name" value="Choline/Carnitine o-acyltransferase"/>
    <property type="match status" value="1"/>
</dbReference>
<reference evidence="10 11" key="1">
    <citation type="submission" date="2019-07" db="EMBL/GenBank/DDBJ databases">
        <authorList>
            <person name="Jastrzebski P J."/>
            <person name="Paukszto L."/>
            <person name="Jastrzebski P J."/>
        </authorList>
    </citation>
    <scope>NUCLEOTIDE SEQUENCE [LARGE SCALE GENOMIC DNA]</scope>
    <source>
        <strain evidence="10 11">WMS-il1</strain>
    </source>
</reference>
<comment type="similarity">
    <text evidence="2">Belongs to the carnitine/choline acetyltransferase family.</text>
</comment>
<keyword evidence="3" id="KW-0813">Transport</keyword>
<proteinExistence type="inferred from homology"/>
<dbReference type="GO" id="GO:0005739">
    <property type="term" value="C:mitochondrion"/>
    <property type="evidence" value="ECO:0007669"/>
    <property type="project" value="TreeGrafter"/>
</dbReference>
<dbReference type="Pfam" id="PF00755">
    <property type="entry name" value="Carn_acyltransf"/>
    <property type="match status" value="1"/>
</dbReference>
<evidence type="ECO:0000256" key="3">
    <source>
        <dbReference type="ARBA" id="ARBA00022448"/>
    </source>
</evidence>
<dbReference type="PANTHER" id="PTHR22589:SF16">
    <property type="entry name" value="CARNITINE O-PALMITOYLTRANSFERASE 2, MITOCHONDRIAL"/>
    <property type="match status" value="1"/>
</dbReference>
<dbReference type="SUPFAM" id="SSF52777">
    <property type="entry name" value="CoA-dependent acyltransferases"/>
    <property type="match status" value="2"/>
</dbReference>
<dbReference type="Gene3D" id="3.30.559.10">
    <property type="entry name" value="Chloramphenicol acetyltransferase-like domain"/>
    <property type="match status" value="1"/>
</dbReference>
<dbReference type="InterPro" id="IPR039551">
    <property type="entry name" value="Cho/carn_acyl_trans"/>
</dbReference>
<dbReference type="GO" id="GO:0004095">
    <property type="term" value="F:carnitine O-palmitoyltransferase activity"/>
    <property type="evidence" value="ECO:0007669"/>
    <property type="project" value="TreeGrafter"/>
</dbReference>
<evidence type="ECO:0000259" key="9">
    <source>
        <dbReference type="Pfam" id="PF00755"/>
    </source>
</evidence>
<comment type="catalytic activity">
    <reaction evidence="8">
        <text>4,8-dimethylnonanoyl-CoA + (R)-carnitine = O-4,8-dimethylnonanoyl-(R)-carnitine + CoA</text>
        <dbReference type="Rhea" id="RHEA:44860"/>
        <dbReference type="ChEBI" id="CHEBI:16347"/>
        <dbReference type="ChEBI" id="CHEBI:57287"/>
        <dbReference type="ChEBI" id="CHEBI:77061"/>
        <dbReference type="ChEBI" id="CHEBI:84654"/>
    </reaction>
</comment>
<protein>
    <recommendedName>
        <fullName evidence="9">Choline/carnitine acyltransferase domain-containing protein</fullName>
    </recommendedName>
</protein>
<keyword evidence="11" id="KW-1185">Reference proteome</keyword>
<evidence type="ECO:0000256" key="4">
    <source>
        <dbReference type="ARBA" id="ARBA00022679"/>
    </source>
</evidence>
<keyword evidence="7" id="KW-0012">Acyltransferase</keyword>
<dbReference type="InterPro" id="IPR023213">
    <property type="entry name" value="CAT-like_dom_sf"/>
</dbReference>
<evidence type="ECO:0000256" key="2">
    <source>
        <dbReference type="ARBA" id="ARBA00005232"/>
    </source>
</evidence>
<dbReference type="UniPathway" id="UPA00659"/>